<evidence type="ECO:0000313" key="1">
    <source>
        <dbReference type="EMBL" id="KAI9917673.1"/>
    </source>
</evidence>
<name>A0ACC0WIC6_9STRA</name>
<dbReference type="Proteomes" id="UP001163321">
    <property type="component" value="Chromosome 13"/>
</dbReference>
<sequence>MFGFNVNKLKPNLKMAVHRIGIVKNKKANAALAQRREVARLLADGKEEKARIRVEGIIRYDFTMEGYEILELMCELLDERAKLTKTEFDCPYDMREAVHIHLLGEVKKQLKKKYGHDFEAAAVRNMDGCVNERVIQKLSVQPPSAFLVVNYVKEIAKEFKVNWEPDGTQEADSLALITAPTGATVMRASVSRSEFTAIFASPPQSSANPPYLPCVPSSNPSTEATATAPAALQASVSRRTVDNYTNQPTHFYSTQQNSKINAVTGSQSLIKQHKLRKRLGILLLPHQPQQVMRLKAFQILTNSRHTSSDFASVKTVMTRRTSRLLSRRSCMKIINIFSIGTTLQYYVVFFLPARSQK</sequence>
<comment type="caution">
    <text evidence="1">The sequence shown here is derived from an EMBL/GenBank/DDBJ whole genome shotgun (WGS) entry which is preliminary data.</text>
</comment>
<dbReference type="EMBL" id="CM047592">
    <property type="protein sequence ID" value="KAI9917673.1"/>
    <property type="molecule type" value="Genomic_DNA"/>
</dbReference>
<reference evidence="1 2" key="1">
    <citation type="journal article" date="2022" name="bioRxiv">
        <title>The genome of the oomycete Peronosclerospora sorghi, a cosmopolitan pathogen of maize and sorghum, is inflated with dispersed pseudogenes.</title>
        <authorList>
            <person name="Fletcher K."/>
            <person name="Martin F."/>
            <person name="Isakeit T."/>
            <person name="Cavanaugh K."/>
            <person name="Magill C."/>
            <person name="Michelmore R."/>
        </authorList>
    </citation>
    <scope>NUCLEOTIDE SEQUENCE [LARGE SCALE GENOMIC DNA]</scope>
    <source>
        <strain evidence="1">P6</strain>
    </source>
</reference>
<proteinExistence type="predicted"/>
<gene>
    <name evidence="1" type="ORF">PsorP6_013310</name>
</gene>
<keyword evidence="2" id="KW-1185">Reference proteome</keyword>
<accession>A0ACC0WIC6</accession>
<evidence type="ECO:0000313" key="2">
    <source>
        <dbReference type="Proteomes" id="UP001163321"/>
    </source>
</evidence>
<protein>
    <submittedName>
        <fullName evidence="1">Uncharacterized protein</fullName>
    </submittedName>
</protein>
<organism evidence="1 2">
    <name type="scientific">Peronosclerospora sorghi</name>
    <dbReference type="NCBI Taxonomy" id="230839"/>
    <lineage>
        <taxon>Eukaryota</taxon>
        <taxon>Sar</taxon>
        <taxon>Stramenopiles</taxon>
        <taxon>Oomycota</taxon>
        <taxon>Peronosporomycetes</taxon>
        <taxon>Peronosporales</taxon>
        <taxon>Peronosporaceae</taxon>
        <taxon>Peronosclerospora</taxon>
    </lineage>
</organism>